<comment type="function">
    <text evidence="7">May play the central regulatory role in sporulation. It may be an element of the effector pathway responsible for the activation of sporulation genes in response to nutritional stress. Spo0A may act in concert with spo0H (a sigma factor) to control the expression of some genes that are critical to the sporulation process.</text>
</comment>
<feature type="domain" description="OmpR/PhoB-type" evidence="11">
    <location>
        <begin position="125"/>
        <end position="221"/>
    </location>
</feature>
<evidence type="ECO:0000256" key="1">
    <source>
        <dbReference type="ARBA" id="ARBA00018672"/>
    </source>
</evidence>
<dbReference type="Pfam" id="PF00486">
    <property type="entry name" value="Trans_reg_C"/>
    <property type="match status" value="1"/>
</dbReference>
<feature type="modified residue" description="4-aspartylphosphate" evidence="8">
    <location>
        <position position="50"/>
    </location>
</feature>
<dbReference type="SMART" id="SM00448">
    <property type="entry name" value="REC"/>
    <property type="match status" value="1"/>
</dbReference>
<evidence type="ECO:0000256" key="5">
    <source>
        <dbReference type="ARBA" id="ARBA00023125"/>
    </source>
</evidence>
<accession>A0A9D0ZLJ9</accession>
<dbReference type="InterPro" id="IPR036388">
    <property type="entry name" value="WH-like_DNA-bd_sf"/>
</dbReference>
<keyword evidence="5 9" id="KW-0238">DNA-binding</keyword>
<dbReference type="Gene3D" id="6.10.250.690">
    <property type="match status" value="1"/>
</dbReference>
<dbReference type="InterPro" id="IPR039420">
    <property type="entry name" value="WalR-like"/>
</dbReference>
<feature type="domain" description="Response regulatory" evidence="10">
    <location>
        <begin position="1"/>
        <end position="117"/>
    </location>
</feature>
<dbReference type="AlphaFoldDB" id="A0A9D0ZLJ9"/>
<evidence type="ECO:0000256" key="4">
    <source>
        <dbReference type="ARBA" id="ARBA00023015"/>
    </source>
</evidence>
<dbReference type="Gene3D" id="1.10.10.10">
    <property type="entry name" value="Winged helix-like DNA-binding domain superfamily/Winged helix DNA-binding domain"/>
    <property type="match status" value="1"/>
</dbReference>
<dbReference type="InterPro" id="IPR001789">
    <property type="entry name" value="Sig_transdc_resp-reg_receiver"/>
</dbReference>
<dbReference type="CDD" id="cd00383">
    <property type="entry name" value="trans_reg_C"/>
    <property type="match status" value="1"/>
</dbReference>
<reference evidence="12" key="2">
    <citation type="journal article" date="2021" name="PeerJ">
        <title>Extensive microbial diversity within the chicken gut microbiome revealed by metagenomics and culture.</title>
        <authorList>
            <person name="Gilroy R."/>
            <person name="Ravi A."/>
            <person name="Getino M."/>
            <person name="Pursley I."/>
            <person name="Horton D.L."/>
            <person name="Alikhan N.F."/>
            <person name="Baker D."/>
            <person name="Gharbi K."/>
            <person name="Hall N."/>
            <person name="Watson M."/>
            <person name="Adriaenssens E.M."/>
            <person name="Foster-Nyarko E."/>
            <person name="Jarju S."/>
            <person name="Secka A."/>
            <person name="Antonio M."/>
            <person name="Oren A."/>
            <person name="Chaudhuri R.R."/>
            <person name="La Ragione R."/>
            <person name="Hildebrand F."/>
            <person name="Pallen M.J."/>
        </authorList>
    </citation>
    <scope>NUCLEOTIDE SEQUENCE</scope>
    <source>
        <strain evidence="12">ChiSjej6B24-2974</strain>
    </source>
</reference>
<evidence type="ECO:0000256" key="8">
    <source>
        <dbReference type="PROSITE-ProRule" id="PRU00169"/>
    </source>
</evidence>
<reference evidence="12" key="1">
    <citation type="submission" date="2020-10" db="EMBL/GenBank/DDBJ databases">
        <authorList>
            <person name="Gilroy R."/>
        </authorList>
    </citation>
    <scope>NUCLEOTIDE SEQUENCE</scope>
    <source>
        <strain evidence="12">ChiSjej6B24-2974</strain>
    </source>
</reference>
<gene>
    <name evidence="12" type="ORF">IAA52_06045</name>
</gene>
<dbReference type="GO" id="GO:0000156">
    <property type="term" value="F:phosphorelay response regulator activity"/>
    <property type="evidence" value="ECO:0007669"/>
    <property type="project" value="TreeGrafter"/>
</dbReference>
<dbReference type="PROSITE" id="PS50110">
    <property type="entry name" value="RESPONSE_REGULATORY"/>
    <property type="match status" value="1"/>
</dbReference>
<protein>
    <recommendedName>
        <fullName evidence="1">Stage 0 sporulation protein A homolog</fullName>
    </recommendedName>
</protein>
<feature type="DNA-binding region" description="OmpR/PhoB-type" evidence="9">
    <location>
        <begin position="125"/>
        <end position="221"/>
    </location>
</feature>
<evidence type="ECO:0000256" key="3">
    <source>
        <dbReference type="ARBA" id="ARBA00023012"/>
    </source>
</evidence>
<dbReference type="InterPro" id="IPR011006">
    <property type="entry name" value="CheY-like_superfamily"/>
</dbReference>
<keyword evidence="2 8" id="KW-0597">Phosphoprotein</keyword>
<evidence type="ECO:0000256" key="7">
    <source>
        <dbReference type="ARBA" id="ARBA00024867"/>
    </source>
</evidence>
<comment type="caution">
    <text evidence="12">The sequence shown here is derived from an EMBL/GenBank/DDBJ whole genome shotgun (WGS) entry which is preliminary data.</text>
</comment>
<sequence length="226" mass="25253">MIYYVEDNEGIRNLVTYTLNMTGFEAEGFADGEAFFKALETTFPELVLLDVMLPGEDGVSILGRLRHDARFSGIPVIMITAKGEESDKVEGLECGADDYVTKPFGMMELIARVKAVLRRSSGRGEGALVLGGIRLDREKHTVEADGQEVVLTFREFELLRFLMEHPEKAFDRDRLLDEVWGAEYDGGPRTVDMHVQTIRKKLGKCASQIETIYGLGYKIGEGNHAQ</sequence>
<evidence type="ECO:0000313" key="12">
    <source>
        <dbReference type="EMBL" id="HIQ82648.1"/>
    </source>
</evidence>
<dbReference type="SUPFAM" id="SSF46894">
    <property type="entry name" value="C-terminal effector domain of the bipartite response regulators"/>
    <property type="match status" value="1"/>
</dbReference>
<dbReference type="SMART" id="SM00862">
    <property type="entry name" value="Trans_reg_C"/>
    <property type="match status" value="1"/>
</dbReference>
<organism evidence="12 13">
    <name type="scientific">Candidatus Pullichristensenella stercorigallinarum</name>
    <dbReference type="NCBI Taxonomy" id="2840909"/>
    <lineage>
        <taxon>Bacteria</taxon>
        <taxon>Bacillati</taxon>
        <taxon>Bacillota</taxon>
        <taxon>Clostridia</taxon>
        <taxon>Candidatus Pullichristensenella</taxon>
    </lineage>
</organism>
<dbReference type="GO" id="GO:0032993">
    <property type="term" value="C:protein-DNA complex"/>
    <property type="evidence" value="ECO:0007669"/>
    <property type="project" value="TreeGrafter"/>
</dbReference>
<keyword evidence="6" id="KW-0804">Transcription</keyword>
<dbReference type="PANTHER" id="PTHR48111:SF21">
    <property type="entry name" value="DNA-BINDING DUAL MASTER TRANSCRIPTIONAL REGULATOR RPAA"/>
    <property type="match status" value="1"/>
</dbReference>
<keyword evidence="4" id="KW-0805">Transcription regulation</keyword>
<dbReference type="PANTHER" id="PTHR48111">
    <property type="entry name" value="REGULATOR OF RPOS"/>
    <property type="match status" value="1"/>
</dbReference>
<evidence type="ECO:0000313" key="13">
    <source>
        <dbReference type="Proteomes" id="UP000824260"/>
    </source>
</evidence>
<dbReference type="FunFam" id="1.10.10.10:FF:000018">
    <property type="entry name" value="DNA-binding response regulator ResD"/>
    <property type="match status" value="1"/>
</dbReference>
<keyword evidence="3" id="KW-0902">Two-component regulatory system</keyword>
<evidence type="ECO:0000259" key="11">
    <source>
        <dbReference type="PROSITE" id="PS51755"/>
    </source>
</evidence>
<evidence type="ECO:0000256" key="9">
    <source>
        <dbReference type="PROSITE-ProRule" id="PRU01091"/>
    </source>
</evidence>
<dbReference type="GO" id="GO:0000976">
    <property type="term" value="F:transcription cis-regulatory region binding"/>
    <property type="evidence" value="ECO:0007669"/>
    <property type="project" value="TreeGrafter"/>
</dbReference>
<dbReference type="InterPro" id="IPR001867">
    <property type="entry name" value="OmpR/PhoB-type_DNA-bd"/>
</dbReference>
<evidence type="ECO:0000256" key="2">
    <source>
        <dbReference type="ARBA" id="ARBA00022553"/>
    </source>
</evidence>
<dbReference type="PROSITE" id="PS51755">
    <property type="entry name" value="OMPR_PHOB"/>
    <property type="match status" value="1"/>
</dbReference>
<dbReference type="InterPro" id="IPR016032">
    <property type="entry name" value="Sig_transdc_resp-reg_C-effctor"/>
</dbReference>
<dbReference type="SUPFAM" id="SSF52172">
    <property type="entry name" value="CheY-like"/>
    <property type="match status" value="1"/>
</dbReference>
<dbReference type="GO" id="GO:0006355">
    <property type="term" value="P:regulation of DNA-templated transcription"/>
    <property type="evidence" value="ECO:0007669"/>
    <property type="project" value="InterPro"/>
</dbReference>
<evidence type="ECO:0000259" key="10">
    <source>
        <dbReference type="PROSITE" id="PS50110"/>
    </source>
</evidence>
<name>A0A9D0ZLJ9_9FIRM</name>
<dbReference type="Pfam" id="PF00072">
    <property type="entry name" value="Response_reg"/>
    <property type="match status" value="1"/>
</dbReference>
<dbReference type="Gene3D" id="3.40.50.2300">
    <property type="match status" value="1"/>
</dbReference>
<dbReference type="Proteomes" id="UP000824260">
    <property type="component" value="Unassembled WGS sequence"/>
</dbReference>
<proteinExistence type="predicted"/>
<evidence type="ECO:0000256" key="6">
    <source>
        <dbReference type="ARBA" id="ARBA00023163"/>
    </source>
</evidence>
<dbReference type="EMBL" id="DVFZ01000058">
    <property type="protein sequence ID" value="HIQ82648.1"/>
    <property type="molecule type" value="Genomic_DNA"/>
</dbReference>
<dbReference type="GO" id="GO:0005829">
    <property type="term" value="C:cytosol"/>
    <property type="evidence" value="ECO:0007669"/>
    <property type="project" value="TreeGrafter"/>
</dbReference>